<evidence type="ECO:0000313" key="1">
    <source>
        <dbReference type="EMBL" id="RNI27639.1"/>
    </source>
</evidence>
<evidence type="ECO:0000313" key="2">
    <source>
        <dbReference type="Proteomes" id="UP000271010"/>
    </source>
</evidence>
<gene>
    <name evidence="1" type="ORF">EFA69_16100</name>
</gene>
<accession>A0A3M9MQ45</accession>
<sequence length="168" mass="19882">MTTTTLSIAVKPYTLKYLEASLFLQENEIYKLSKLDAFGLFLNTLMRRPLDDIQYHNYLKRYTAIFQVSVKVDEIVIMGFKLTPQGMVDFNNFVEGIIRSEFHAYVDYALEYGSSSRAKAFLKFREKYNMSEEDYPFETMKKSYDRYRERKLNKITEVQEARPLKLVA</sequence>
<protein>
    <submittedName>
        <fullName evidence="1">Uncharacterized protein</fullName>
    </submittedName>
</protein>
<organism evidence="1 2">
    <name type="scientific">Rufibacter immobilis</name>
    <dbReference type="NCBI Taxonomy" id="1348778"/>
    <lineage>
        <taxon>Bacteria</taxon>
        <taxon>Pseudomonadati</taxon>
        <taxon>Bacteroidota</taxon>
        <taxon>Cytophagia</taxon>
        <taxon>Cytophagales</taxon>
        <taxon>Hymenobacteraceae</taxon>
        <taxon>Rufibacter</taxon>
    </lineage>
</organism>
<name>A0A3M9MQ45_9BACT</name>
<dbReference type="OrthoDB" id="881602at2"/>
<dbReference type="EMBL" id="RJJE01000017">
    <property type="protein sequence ID" value="RNI27639.1"/>
    <property type="molecule type" value="Genomic_DNA"/>
</dbReference>
<proteinExistence type="predicted"/>
<comment type="caution">
    <text evidence="1">The sequence shown here is derived from an EMBL/GenBank/DDBJ whole genome shotgun (WGS) entry which is preliminary data.</text>
</comment>
<dbReference type="AlphaFoldDB" id="A0A3M9MQ45"/>
<dbReference type="Proteomes" id="UP000271010">
    <property type="component" value="Unassembled WGS sequence"/>
</dbReference>
<reference evidence="1 2" key="1">
    <citation type="submission" date="2018-11" db="EMBL/GenBank/DDBJ databases">
        <title>Rufibacter latericius sp. nov., isolated from water in Baiyang Lake.</title>
        <authorList>
            <person name="Yang Y."/>
        </authorList>
    </citation>
    <scope>NUCLEOTIDE SEQUENCE [LARGE SCALE GENOMIC DNA]</scope>
    <source>
        <strain evidence="1 2">MCC P1</strain>
    </source>
</reference>
<keyword evidence="2" id="KW-1185">Reference proteome</keyword>
<dbReference type="RefSeq" id="WP_123134107.1">
    <property type="nucleotide sequence ID" value="NZ_RJJE01000017.1"/>
</dbReference>